<reference evidence="1 2" key="1">
    <citation type="submission" date="2014-09" db="EMBL/GenBank/DDBJ databases">
        <title>Genome sequencing of Methyloceanibacter caenitepidi Gela4.</title>
        <authorList>
            <person name="Takeuchi M."/>
            <person name="Susumu S."/>
            <person name="Kamagata Y."/>
            <person name="Oshima K."/>
            <person name="Hattori M."/>
            <person name="Iwasaki W."/>
        </authorList>
    </citation>
    <scope>NUCLEOTIDE SEQUENCE [LARGE SCALE GENOMIC DNA]</scope>
    <source>
        <strain evidence="1 2">Gela4</strain>
    </source>
</reference>
<name>A0A0A8K1C5_9HYPH</name>
<dbReference type="PANTHER" id="PTHR36849:SF1">
    <property type="entry name" value="CYTOPLASMIC PROTEIN"/>
    <property type="match status" value="1"/>
</dbReference>
<keyword evidence="2" id="KW-1185">Reference proteome</keyword>
<dbReference type="STRING" id="1384459.GL4_1143"/>
<dbReference type="KEGG" id="mcg:GL4_1143"/>
<gene>
    <name evidence="1" type="ORF">GL4_1143</name>
</gene>
<dbReference type="PANTHER" id="PTHR36849">
    <property type="entry name" value="CYTOPLASMIC PROTEIN-RELATED"/>
    <property type="match status" value="1"/>
</dbReference>
<evidence type="ECO:0000313" key="1">
    <source>
        <dbReference type="EMBL" id="BAQ16601.1"/>
    </source>
</evidence>
<dbReference type="Proteomes" id="UP000031643">
    <property type="component" value="Chromosome"/>
</dbReference>
<dbReference type="RefSeq" id="WP_045369558.1">
    <property type="nucleotide sequence ID" value="NZ_AP014648.1"/>
</dbReference>
<evidence type="ECO:0000313" key="2">
    <source>
        <dbReference type="Proteomes" id="UP000031643"/>
    </source>
</evidence>
<sequence length="122" mass="14216">MRAARPFTIKVKRAYESPAESDGQRILVDRVWPRGLTKEQLHLHRWAKELAPSAALRKWFGHDAARWDAFCARYHRELDARPEVVAELVTACRKWPVTLVFGARDVDHNQAVALERYLRSRV</sequence>
<organism evidence="1 2">
    <name type="scientific">Methyloceanibacter caenitepidi</name>
    <dbReference type="NCBI Taxonomy" id="1384459"/>
    <lineage>
        <taxon>Bacteria</taxon>
        <taxon>Pseudomonadati</taxon>
        <taxon>Pseudomonadota</taxon>
        <taxon>Alphaproteobacteria</taxon>
        <taxon>Hyphomicrobiales</taxon>
        <taxon>Hyphomicrobiaceae</taxon>
        <taxon>Methyloceanibacter</taxon>
    </lineage>
</organism>
<protein>
    <recommendedName>
        <fullName evidence="3">Uroporphyrin-III c-methyltransferase</fullName>
    </recommendedName>
</protein>
<dbReference type="HOGENOM" id="CLU_137928_0_0_5"/>
<dbReference type="EMBL" id="AP014648">
    <property type="protein sequence ID" value="BAQ16601.1"/>
    <property type="molecule type" value="Genomic_DNA"/>
</dbReference>
<proteinExistence type="predicted"/>
<evidence type="ECO:0008006" key="3">
    <source>
        <dbReference type="Google" id="ProtNLM"/>
    </source>
</evidence>
<dbReference type="AlphaFoldDB" id="A0A0A8K1C5"/>
<accession>A0A0A8K1C5</accession>
<dbReference type="InterPro" id="IPR052552">
    <property type="entry name" value="YeaO-like"/>
</dbReference>
<dbReference type="Pfam" id="PF22752">
    <property type="entry name" value="DUF488-N3i"/>
    <property type="match status" value="1"/>
</dbReference>